<protein>
    <submittedName>
        <fullName evidence="1">Uncharacterized protein</fullName>
    </submittedName>
</protein>
<name>A0A645CV01_9ZZZZ</name>
<reference evidence="1" key="1">
    <citation type="submission" date="2019-08" db="EMBL/GenBank/DDBJ databases">
        <authorList>
            <person name="Kucharzyk K."/>
            <person name="Murdoch R.W."/>
            <person name="Higgins S."/>
            <person name="Loffler F."/>
        </authorList>
    </citation>
    <scope>NUCLEOTIDE SEQUENCE</scope>
</reference>
<dbReference type="AlphaFoldDB" id="A0A645CV01"/>
<dbReference type="EMBL" id="VSSQ01030268">
    <property type="protein sequence ID" value="MPM80731.1"/>
    <property type="molecule type" value="Genomic_DNA"/>
</dbReference>
<accession>A0A645CV01</accession>
<sequence length="131" mass="14340">MMMAIPPTHWVIDLHSNIPLGQDSMSVMMVAPVVVKPLQDSNIASTGAIPARMKGIAPKVIVTNQTMPSMNRPVSGFTWSGILTRETSTRPLTNANTAGHRKTSYGSPSYIVQTREGIMTRERPSRIIPRV</sequence>
<proteinExistence type="predicted"/>
<comment type="caution">
    <text evidence="1">The sequence shown here is derived from an EMBL/GenBank/DDBJ whole genome shotgun (WGS) entry which is preliminary data.</text>
</comment>
<evidence type="ECO:0000313" key="1">
    <source>
        <dbReference type="EMBL" id="MPM80731.1"/>
    </source>
</evidence>
<organism evidence="1">
    <name type="scientific">bioreactor metagenome</name>
    <dbReference type="NCBI Taxonomy" id="1076179"/>
    <lineage>
        <taxon>unclassified sequences</taxon>
        <taxon>metagenomes</taxon>
        <taxon>ecological metagenomes</taxon>
    </lineage>
</organism>
<gene>
    <name evidence="1" type="ORF">SDC9_127781</name>
</gene>